<dbReference type="InterPro" id="IPR043129">
    <property type="entry name" value="ATPase_NBD"/>
</dbReference>
<dbReference type="PhylomeDB" id="A7S0N7"/>
<evidence type="ECO:0000313" key="7">
    <source>
        <dbReference type="Proteomes" id="UP000001593"/>
    </source>
</evidence>
<dbReference type="Pfam" id="PF01869">
    <property type="entry name" value="BcrAD_BadFG"/>
    <property type="match status" value="1"/>
</dbReference>
<dbReference type="Gene3D" id="3.30.420.40">
    <property type="match status" value="1"/>
</dbReference>
<evidence type="ECO:0000256" key="3">
    <source>
        <dbReference type="ARBA" id="ARBA00014974"/>
    </source>
</evidence>
<dbReference type="GO" id="GO:0045127">
    <property type="term" value="F:N-acetylglucosamine kinase activity"/>
    <property type="evidence" value="ECO:0000318"/>
    <property type="project" value="GO_Central"/>
</dbReference>
<sequence length="346" mass="37278">MADKKEKVYFGGIEGGGTSSIAVIFDSNGKIVGRSEGEGTNHWLVGMDICLKRINSMVMAAKENAGIDVMTPLTSLGLSLSGMEKANKQKEAIELMQRDYPCCAKNYHMCVDTLGAVYTASDCGGMVLIAGTGSNCSILNPDGFTHNVGGWGHMLGDEGSAYWISHKAVKTVFDAEDNLVAPPHDIDCVKNAMKSFFKIENQYGMLEHAYLNFDKSKFAGFCTVVAEGACEAKDPLCIHIFQLAGIDLGHHVRAQIPLIDPVLLERPGGLRVICVGSVWKSWDLLKEGFLEGLKGADGKPVLKEITLLRLRETCAVGAAVLGAKVSDHVLPVDYDAMVETLFTSTL</sequence>
<dbReference type="STRING" id="45351.A7S0N7"/>
<dbReference type="PANTHER" id="PTHR12862:SF0">
    <property type="entry name" value="N-ACETYL-D-GLUCOSAMINE KINASE"/>
    <property type="match status" value="1"/>
</dbReference>
<accession>A7S0N7</accession>
<reference evidence="6 7" key="1">
    <citation type="journal article" date="2007" name="Science">
        <title>Sea anemone genome reveals ancestral eumetazoan gene repertoire and genomic organization.</title>
        <authorList>
            <person name="Putnam N.H."/>
            <person name="Srivastava M."/>
            <person name="Hellsten U."/>
            <person name="Dirks B."/>
            <person name="Chapman J."/>
            <person name="Salamov A."/>
            <person name="Terry A."/>
            <person name="Shapiro H."/>
            <person name="Lindquist E."/>
            <person name="Kapitonov V.V."/>
            <person name="Jurka J."/>
            <person name="Genikhovich G."/>
            <person name="Grigoriev I.V."/>
            <person name="Lucas S.M."/>
            <person name="Steele R.E."/>
            <person name="Finnerty J.R."/>
            <person name="Technau U."/>
            <person name="Martindale M.Q."/>
            <person name="Rokhsar D.S."/>
        </authorList>
    </citation>
    <scope>NUCLEOTIDE SEQUENCE [LARGE SCALE GENOMIC DNA]</scope>
    <source>
        <strain evidence="7">CH2 X CH6</strain>
    </source>
</reference>
<evidence type="ECO:0000259" key="5">
    <source>
        <dbReference type="Pfam" id="PF01869"/>
    </source>
</evidence>
<gene>
    <name evidence="6" type="ORF">NEMVEDRAFT_v1g204972</name>
</gene>
<dbReference type="KEGG" id="nve:5514603"/>
<dbReference type="AlphaFoldDB" id="A7S0N7"/>
<dbReference type="EC" id="2.7.1.59" evidence="2"/>
<protein>
    <recommendedName>
        <fullName evidence="3">N-acetyl-D-glucosamine kinase</fullName>
        <ecNumber evidence="2">2.7.1.59</ecNumber>
    </recommendedName>
    <alternativeName>
        <fullName evidence="4">GlcNAc kinase</fullName>
    </alternativeName>
</protein>
<evidence type="ECO:0000256" key="4">
    <source>
        <dbReference type="ARBA" id="ARBA00031123"/>
    </source>
</evidence>
<dbReference type="HOGENOM" id="CLU_016274_0_0_1"/>
<dbReference type="Proteomes" id="UP000001593">
    <property type="component" value="Unassembled WGS sequence"/>
</dbReference>
<feature type="domain" description="ATPase BadF/BadG/BcrA/BcrD type" evidence="5">
    <location>
        <begin position="12"/>
        <end position="281"/>
    </location>
</feature>
<dbReference type="CDD" id="cd24078">
    <property type="entry name" value="ASKHA_NBD_NAGK_meta"/>
    <property type="match status" value="1"/>
</dbReference>
<dbReference type="SUPFAM" id="SSF53067">
    <property type="entry name" value="Actin-like ATPase domain"/>
    <property type="match status" value="2"/>
</dbReference>
<dbReference type="InterPro" id="IPR039758">
    <property type="entry name" value="NAGK-like"/>
</dbReference>
<dbReference type="PANTHER" id="PTHR12862">
    <property type="entry name" value="BADF TYPE ATPASE DOMAIN-CONTAINING PROTEIN"/>
    <property type="match status" value="1"/>
</dbReference>
<evidence type="ECO:0000313" key="6">
    <source>
        <dbReference type="EMBL" id="EDO42704.1"/>
    </source>
</evidence>
<organism evidence="6 7">
    <name type="scientific">Nematostella vectensis</name>
    <name type="common">Starlet sea anemone</name>
    <dbReference type="NCBI Taxonomy" id="45351"/>
    <lineage>
        <taxon>Eukaryota</taxon>
        <taxon>Metazoa</taxon>
        <taxon>Cnidaria</taxon>
        <taxon>Anthozoa</taxon>
        <taxon>Hexacorallia</taxon>
        <taxon>Actiniaria</taxon>
        <taxon>Edwardsiidae</taxon>
        <taxon>Nematostella</taxon>
    </lineage>
</organism>
<dbReference type="OMA" id="IETRYDM"/>
<name>A7S0N7_NEMVE</name>
<proteinExistence type="inferred from homology"/>
<dbReference type="eggNOG" id="KOG1794">
    <property type="taxonomic scope" value="Eukaryota"/>
</dbReference>
<evidence type="ECO:0000256" key="2">
    <source>
        <dbReference type="ARBA" id="ARBA00012122"/>
    </source>
</evidence>
<dbReference type="OrthoDB" id="311172at2759"/>
<dbReference type="EMBL" id="DS469561">
    <property type="protein sequence ID" value="EDO42704.1"/>
    <property type="molecule type" value="Genomic_DNA"/>
</dbReference>
<dbReference type="InParanoid" id="A7S0N7"/>
<dbReference type="InterPro" id="IPR002731">
    <property type="entry name" value="ATPase_BadF"/>
</dbReference>
<keyword evidence="7" id="KW-1185">Reference proteome</keyword>
<comment type="similarity">
    <text evidence="1">Belongs to the eukaryotic-type N-acetylglucosamine kinase family.</text>
</comment>
<evidence type="ECO:0000256" key="1">
    <source>
        <dbReference type="ARBA" id="ARBA00006198"/>
    </source>
</evidence>